<dbReference type="GO" id="GO:0005886">
    <property type="term" value="C:plasma membrane"/>
    <property type="evidence" value="ECO:0007669"/>
    <property type="project" value="UniProtKB-SubCell"/>
</dbReference>
<dbReference type="Pfam" id="PF03062">
    <property type="entry name" value="MBOAT"/>
    <property type="match status" value="1"/>
</dbReference>
<dbReference type="PANTHER" id="PTHR13285:SF18">
    <property type="entry name" value="PROTEIN-CYSTEINE N-PALMITOYLTRANSFERASE RASP"/>
    <property type="match status" value="1"/>
</dbReference>
<feature type="transmembrane region" description="Helical" evidence="8">
    <location>
        <begin position="76"/>
        <end position="99"/>
    </location>
</feature>
<dbReference type="Proteomes" id="UP000006875">
    <property type="component" value="Chromosome"/>
</dbReference>
<dbReference type="AlphaFoldDB" id="E3H7A9"/>
<dbReference type="InterPro" id="IPR004299">
    <property type="entry name" value="MBOAT_fam"/>
</dbReference>
<feature type="transmembrane region" description="Helical" evidence="8">
    <location>
        <begin position="7"/>
        <end position="26"/>
    </location>
</feature>
<dbReference type="PANTHER" id="PTHR13285">
    <property type="entry name" value="ACYLTRANSFERASE"/>
    <property type="match status" value="1"/>
</dbReference>
<evidence type="ECO:0000313" key="9">
    <source>
        <dbReference type="EMBL" id="ADO82590.1"/>
    </source>
</evidence>
<dbReference type="RefSeq" id="WP_013387260.1">
    <property type="nucleotide sequence ID" value="NC_014632.1"/>
</dbReference>
<feature type="transmembrane region" description="Helical" evidence="8">
    <location>
        <begin position="425"/>
        <end position="442"/>
    </location>
</feature>
<sequence>MLFNSLEFMMFFILVVTGYFLLPYRFRWGLLLASSYYFYGSWNSKYLILIIISTLIDYFAGIMMGNEEKKEKRKKYLYLSLASNLGMLFVFKYFNFFIGNVNSIFNYIKLDFTAPGLRLLLPVGISFYTFQTLSYTFDVYRGTREAEKHLGIFATYVAFFPQLVAGPIESSTNLLPQFRKKTDFDYIRMTEGLKLMVWGLFKKVVVADRTALIVDRIYNDVNSFEGLTLLIASVFFGFQIYCDFSGYSDIAIGSAKVMGFDLIENFKTPYYSKSISEFWRRWHISLGKWFKDYLYISLGGNRVSKVKFYRNLMIVFLVSGLWHGASWNFVIWGALHGIYIVVDIYTKANRKQFYEKIKLTKFPTLMKFIHVGCTFSLVTFSWIFFRANTLKDALYVITHTFSSMESYTTFNGIYQALDALNAGKIGFIITLLSIGIMEIFHLRSRSKKISDVLKKRPLYLRWGVYYSLMLWIIMFGVFEGASEFIYFQF</sequence>
<proteinExistence type="inferred from homology"/>
<dbReference type="InterPro" id="IPR051085">
    <property type="entry name" value="MB_O-acyltransferase"/>
</dbReference>
<evidence type="ECO:0000313" key="10">
    <source>
        <dbReference type="Proteomes" id="UP000006875"/>
    </source>
</evidence>
<comment type="subcellular location">
    <subcellularLocation>
        <location evidence="1">Cell membrane</location>
        <topology evidence="1">Multi-pass membrane protein</topology>
    </subcellularLocation>
</comment>
<evidence type="ECO:0000256" key="5">
    <source>
        <dbReference type="ARBA" id="ARBA00022989"/>
    </source>
</evidence>
<keyword evidence="4 8" id="KW-0812">Transmembrane</keyword>
<keyword evidence="7" id="KW-0012">Acyltransferase</keyword>
<name>E3H7A9_ILYPC</name>
<feature type="transmembrane region" description="Helical" evidence="8">
    <location>
        <begin position="119"/>
        <end position="140"/>
    </location>
</feature>
<evidence type="ECO:0000256" key="7">
    <source>
        <dbReference type="PIRNR" id="PIRNR016636"/>
    </source>
</evidence>
<dbReference type="EMBL" id="CP002281">
    <property type="protein sequence ID" value="ADO82590.1"/>
    <property type="molecule type" value="Genomic_DNA"/>
</dbReference>
<keyword evidence="7 9" id="KW-0808">Transferase</keyword>
<dbReference type="InterPro" id="IPR028362">
    <property type="entry name" value="AlgI"/>
</dbReference>
<evidence type="ECO:0000256" key="3">
    <source>
        <dbReference type="ARBA" id="ARBA00022475"/>
    </source>
</evidence>
<keyword evidence="3 7" id="KW-1003">Cell membrane</keyword>
<evidence type="ECO:0000256" key="8">
    <source>
        <dbReference type="SAM" id="Phobius"/>
    </source>
</evidence>
<gene>
    <name evidence="9" type="ordered locus">Ilyop_0804</name>
</gene>
<feature type="transmembrane region" description="Helical" evidence="8">
    <location>
        <begin position="368"/>
        <end position="385"/>
    </location>
</feature>
<dbReference type="OrthoDB" id="9805788at2"/>
<dbReference type="GO" id="GO:0016746">
    <property type="term" value="F:acyltransferase activity"/>
    <property type="evidence" value="ECO:0007669"/>
    <property type="project" value="UniProtKB-KW"/>
</dbReference>
<feature type="transmembrane region" description="Helical" evidence="8">
    <location>
        <begin position="46"/>
        <end position="64"/>
    </location>
</feature>
<dbReference type="HOGENOM" id="CLU_025255_0_1_0"/>
<dbReference type="PIRSF" id="PIRSF016636">
    <property type="entry name" value="AlgI_DltB"/>
    <property type="match status" value="1"/>
</dbReference>
<evidence type="ECO:0000256" key="2">
    <source>
        <dbReference type="ARBA" id="ARBA00010323"/>
    </source>
</evidence>
<feature type="transmembrane region" description="Helical" evidence="8">
    <location>
        <begin position="331"/>
        <end position="348"/>
    </location>
</feature>
<protein>
    <submittedName>
        <fullName evidence="9">Membrane bound O-acyl transferase MBOAT family protein</fullName>
    </submittedName>
</protein>
<accession>E3H7A9</accession>
<dbReference type="PIRSF" id="PIRSF500217">
    <property type="entry name" value="AlgI"/>
    <property type="match status" value="1"/>
</dbReference>
<dbReference type="STRING" id="572544.Ilyop_0804"/>
<evidence type="ECO:0000256" key="1">
    <source>
        <dbReference type="ARBA" id="ARBA00004651"/>
    </source>
</evidence>
<organism evidence="9 10">
    <name type="scientific">Ilyobacter polytropus (strain ATCC 51220 / DSM 2926 / LMG 16218 / CuHBu1)</name>
    <dbReference type="NCBI Taxonomy" id="572544"/>
    <lineage>
        <taxon>Bacteria</taxon>
        <taxon>Fusobacteriati</taxon>
        <taxon>Fusobacteriota</taxon>
        <taxon>Fusobacteriia</taxon>
        <taxon>Fusobacteriales</taxon>
        <taxon>Fusobacteriaceae</taxon>
        <taxon>Ilyobacter</taxon>
    </lineage>
</organism>
<keyword evidence="6 7" id="KW-0472">Membrane</keyword>
<dbReference type="InterPro" id="IPR024194">
    <property type="entry name" value="Ac/AlaTfrase_AlgI/DltB"/>
</dbReference>
<comment type="similarity">
    <text evidence="2 7">Belongs to the membrane-bound acyltransferase family.</text>
</comment>
<evidence type="ECO:0000256" key="4">
    <source>
        <dbReference type="ARBA" id="ARBA00022692"/>
    </source>
</evidence>
<dbReference type="KEGG" id="ipo:Ilyop_0804"/>
<dbReference type="GO" id="GO:0042121">
    <property type="term" value="P:alginic acid biosynthetic process"/>
    <property type="evidence" value="ECO:0007669"/>
    <property type="project" value="InterPro"/>
</dbReference>
<dbReference type="eggNOG" id="COG1696">
    <property type="taxonomic scope" value="Bacteria"/>
</dbReference>
<reference evidence="9 10" key="1">
    <citation type="journal article" date="2010" name="Stand. Genomic Sci.">
        <title>Complete genome sequence of Ilyobacter polytropus type strain (CuHbu1).</title>
        <authorList>
            <person name="Sikorski J."/>
            <person name="Chertkov O."/>
            <person name="Lapidus A."/>
            <person name="Nolan M."/>
            <person name="Lucas S."/>
            <person name="Del Rio T.G."/>
            <person name="Tice H."/>
            <person name="Cheng J.F."/>
            <person name="Tapia R."/>
            <person name="Han C."/>
            <person name="Goodwin L."/>
            <person name="Pitluck S."/>
            <person name="Liolios K."/>
            <person name="Ivanova N."/>
            <person name="Mavromatis K."/>
            <person name="Mikhailova N."/>
            <person name="Pati A."/>
            <person name="Chen A."/>
            <person name="Palaniappan K."/>
            <person name="Land M."/>
            <person name="Hauser L."/>
            <person name="Chang Y.J."/>
            <person name="Jeffries C.D."/>
            <person name="Brambilla E."/>
            <person name="Yasawong M."/>
            <person name="Rohde M."/>
            <person name="Pukall R."/>
            <person name="Spring S."/>
            <person name="Goker M."/>
            <person name="Woyke T."/>
            <person name="Bristow J."/>
            <person name="Eisen J.A."/>
            <person name="Markowitz V."/>
            <person name="Hugenholtz P."/>
            <person name="Kyrpides N.C."/>
            <person name="Klenk H.P."/>
        </authorList>
    </citation>
    <scope>NUCLEOTIDE SEQUENCE [LARGE SCALE GENOMIC DNA]</scope>
    <source>
        <strain evidence="10">ATCC 51220 / DSM 2926 / LMG 16218 / CuHBu1</strain>
    </source>
</reference>
<feature type="transmembrane region" description="Helical" evidence="8">
    <location>
        <begin position="463"/>
        <end position="487"/>
    </location>
</feature>
<evidence type="ECO:0000256" key="6">
    <source>
        <dbReference type="ARBA" id="ARBA00023136"/>
    </source>
</evidence>
<keyword evidence="5 8" id="KW-1133">Transmembrane helix</keyword>
<keyword evidence="10" id="KW-1185">Reference proteome</keyword>